<keyword evidence="3" id="KW-1185">Reference proteome</keyword>
<name>A0ABQ9IF41_9NEOP</name>
<sequence>MVSPRGGGGGGLFAVPIPLFTATTCHLGKTQWHATWRRGRISPAIPTCQCDRRRGRGGGVVFVGWHALILPHSTARDSDLPLLVMANCCQSPFTCTMTHRPVLGRKVGGGGGGLGARTPAGRSANIQTWAVSRFTERSRSLEMELCALYSPNWSRGGVAVRLFASHLWEPGSIPGGVAHVFSHVGIVPDDAASRRVFSRFSRFPRPCIPAQVYANLIGSQDGHYAVVRRQQCSPIALARPEPRPQPYRTSLGRIGSQGEGSSGAAKIHCSTHGMVARGMVTNPSGCPANTRREHARQGGCCYSRKRWPYEILTGFGRLLTARSREPIEVRMEQRRNERAGETGDPRESPSTSGIIRHDYHMRKTGSGIEPGSVSLSPFHSCLLLVTAGYPEYHLEEWAGVAVTSCGSCFGNFRTVGDAGPLPLRCPGSDRDAEAFQLLHIRLKCHGGRCCVVVRLLASYKGEPSSIPGGVTPRFSHVVIMVDDAAIWWVFLRISRFPSPFHSGAAPYSPRFTLMGNQELAVKSRSNLFTHSLKRSAPDAYVAPSTDSCSGLLPFNNCRRLTVRGEKLALGVTTKHAPPETRDAQPQVCLWRGYAYPENVRFFFVCGAGSLLNIDKQAVRSPLPPPPPCEPTHHQPSVSLVKTVVSFMVAHANGDVSPLEKLLGVESGKPPTLYGKASSASL</sequence>
<evidence type="ECO:0000313" key="3">
    <source>
        <dbReference type="Proteomes" id="UP001159363"/>
    </source>
</evidence>
<evidence type="ECO:0000256" key="1">
    <source>
        <dbReference type="SAM" id="MobiDB-lite"/>
    </source>
</evidence>
<accession>A0ABQ9IF41</accession>
<feature type="region of interest" description="Disordered" evidence="1">
    <location>
        <begin position="331"/>
        <end position="353"/>
    </location>
</feature>
<feature type="compositionally biased region" description="Basic and acidic residues" evidence="1">
    <location>
        <begin position="331"/>
        <end position="347"/>
    </location>
</feature>
<dbReference type="Proteomes" id="UP001159363">
    <property type="component" value="Chromosome 2"/>
</dbReference>
<organism evidence="2 3">
    <name type="scientific">Dryococelus australis</name>
    <dbReference type="NCBI Taxonomy" id="614101"/>
    <lineage>
        <taxon>Eukaryota</taxon>
        <taxon>Metazoa</taxon>
        <taxon>Ecdysozoa</taxon>
        <taxon>Arthropoda</taxon>
        <taxon>Hexapoda</taxon>
        <taxon>Insecta</taxon>
        <taxon>Pterygota</taxon>
        <taxon>Neoptera</taxon>
        <taxon>Polyneoptera</taxon>
        <taxon>Phasmatodea</taxon>
        <taxon>Verophasmatodea</taxon>
        <taxon>Anareolatae</taxon>
        <taxon>Phasmatidae</taxon>
        <taxon>Eurycanthinae</taxon>
        <taxon>Dryococelus</taxon>
    </lineage>
</organism>
<evidence type="ECO:0000313" key="2">
    <source>
        <dbReference type="EMBL" id="KAJ8894533.1"/>
    </source>
</evidence>
<proteinExistence type="predicted"/>
<protein>
    <submittedName>
        <fullName evidence="2">Uncharacterized protein</fullName>
    </submittedName>
</protein>
<reference evidence="2 3" key="1">
    <citation type="submission" date="2023-02" db="EMBL/GenBank/DDBJ databases">
        <title>LHISI_Scaffold_Assembly.</title>
        <authorList>
            <person name="Stuart O.P."/>
            <person name="Cleave R."/>
            <person name="Magrath M.J.L."/>
            <person name="Mikheyev A.S."/>
        </authorList>
    </citation>
    <scope>NUCLEOTIDE SEQUENCE [LARGE SCALE GENOMIC DNA]</scope>
    <source>
        <strain evidence="2">Daus_M_001</strain>
        <tissue evidence="2">Leg muscle</tissue>
    </source>
</reference>
<gene>
    <name evidence="2" type="ORF">PR048_007190</name>
</gene>
<comment type="caution">
    <text evidence="2">The sequence shown here is derived from an EMBL/GenBank/DDBJ whole genome shotgun (WGS) entry which is preliminary data.</text>
</comment>
<dbReference type="EMBL" id="JARBHB010000002">
    <property type="protein sequence ID" value="KAJ8894533.1"/>
    <property type="molecule type" value="Genomic_DNA"/>
</dbReference>